<keyword evidence="6 21" id="KW-0107">Calcium channel</keyword>
<feature type="binding site" evidence="20">
    <location>
        <position position="314"/>
    </location>
    <ligand>
        <name>Ca(2+)</name>
        <dbReference type="ChEBI" id="CHEBI:29108"/>
    </ligand>
</feature>
<evidence type="ECO:0000256" key="5">
    <source>
        <dbReference type="ARBA" id="ARBA00022568"/>
    </source>
</evidence>
<feature type="region of interest" description="Disordered" evidence="22">
    <location>
        <begin position="813"/>
        <end position="1007"/>
    </location>
</feature>
<dbReference type="Gene3D" id="6.10.250.2500">
    <property type="match status" value="1"/>
</dbReference>
<feature type="transmembrane region" description="Helical" evidence="23">
    <location>
        <begin position="602"/>
        <end position="624"/>
    </location>
</feature>
<dbReference type="Gene3D" id="1.20.120.350">
    <property type="entry name" value="Voltage-gated potassium channels. Chain C"/>
    <property type="match status" value="4"/>
</dbReference>
<feature type="region of interest" description="Disordered" evidence="22">
    <location>
        <begin position="1"/>
        <end position="40"/>
    </location>
</feature>
<keyword evidence="9" id="KW-0677">Repeat</keyword>
<dbReference type="FunFam" id="1.10.287.70:FF:000023">
    <property type="entry name" value="Voltage-dependent R-type calcium channel subunit alpha"/>
    <property type="match status" value="1"/>
</dbReference>
<feature type="compositionally biased region" description="Acidic residues" evidence="22">
    <location>
        <begin position="1021"/>
        <end position="1030"/>
    </location>
</feature>
<feature type="transmembrane region" description="Helical" evidence="23">
    <location>
        <begin position="136"/>
        <end position="156"/>
    </location>
</feature>
<keyword evidence="14 23" id="KW-0472">Membrane</keyword>
<feature type="transmembrane region" description="Helical" evidence="23">
    <location>
        <begin position="503"/>
        <end position="520"/>
    </location>
</feature>
<feature type="transmembrane region" description="Helical" evidence="23">
    <location>
        <begin position="1241"/>
        <end position="1263"/>
    </location>
</feature>
<keyword evidence="11 21" id="KW-0851">Voltage-gated channel</keyword>
<evidence type="ECO:0000256" key="21">
    <source>
        <dbReference type="RuleBase" id="RU003808"/>
    </source>
</evidence>
<keyword evidence="10 20" id="KW-0106">Calcium</keyword>
<feature type="transmembrane region" description="Helical" evidence="23">
    <location>
        <begin position="1434"/>
        <end position="1452"/>
    </location>
</feature>
<dbReference type="GO" id="GO:0043025">
    <property type="term" value="C:neuronal cell body"/>
    <property type="evidence" value="ECO:0007669"/>
    <property type="project" value="TreeGrafter"/>
</dbReference>
<feature type="compositionally biased region" description="Gly residues" evidence="22">
    <location>
        <begin position="10"/>
        <end position="38"/>
    </location>
</feature>
<protein>
    <recommendedName>
        <fullName evidence="21">Voltage-dependent N-type calcium channel subunit alpha</fullName>
    </recommendedName>
</protein>
<feature type="transmembrane region" description="Helical" evidence="23">
    <location>
        <begin position="300"/>
        <end position="321"/>
    </location>
</feature>
<feature type="region of interest" description="Disordered" evidence="22">
    <location>
        <begin position="754"/>
        <end position="779"/>
    </location>
</feature>
<dbReference type="Pfam" id="PF16905">
    <property type="entry name" value="GPHH"/>
    <property type="match status" value="1"/>
</dbReference>
<feature type="transmembrane region" description="Helical" evidence="23">
    <location>
        <begin position="477"/>
        <end position="497"/>
    </location>
</feature>
<dbReference type="Ensembl" id="ENSBGRT00000049543.1">
    <property type="protein sequence ID" value="ENSBGRP00000042731.1"/>
    <property type="gene ID" value="ENSBGRG00000013228.1"/>
</dbReference>
<keyword evidence="26" id="KW-1185">Reference proteome</keyword>
<keyword evidence="4" id="KW-0597">Phosphoprotein</keyword>
<reference evidence="25" key="3">
    <citation type="submission" date="2025-09" db="UniProtKB">
        <authorList>
            <consortium name="Ensembl"/>
        </authorList>
    </citation>
    <scope>IDENTIFICATION</scope>
</reference>
<feature type="region of interest" description="Disordered" evidence="22">
    <location>
        <begin position="1879"/>
        <end position="1903"/>
    </location>
</feature>
<feature type="transmembrane region" description="Helical" evidence="23">
    <location>
        <begin position="333"/>
        <end position="355"/>
    </location>
</feature>
<dbReference type="GO" id="GO:0007268">
    <property type="term" value="P:chemical synaptic transmission"/>
    <property type="evidence" value="ECO:0007669"/>
    <property type="project" value="TreeGrafter"/>
</dbReference>
<dbReference type="PRINTS" id="PR00167">
    <property type="entry name" value="CACHANNEL"/>
</dbReference>
<dbReference type="SMART" id="SM01062">
    <property type="entry name" value="Ca_chan_IQ"/>
    <property type="match status" value="1"/>
</dbReference>
<feature type="region of interest" description="Disordered" evidence="22">
    <location>
        <begin position="2000"/>
        <end position="2162"/>
    </location>
</feature>
<name>A0A8B9YV05_BOSMU</name>
<keyword evidence="12 23" id="KW-1133">Transmembrane helix</keyword>
<organism evidence="25 26">
    <name type="scientific">Bos mutus grunniens</name>
    <name type="common">Wild yak</name>
    <name type="synonym">Bos grunniens</name>
    <dbReference type="NCBI Taxonomy" id="30521"/>
    <lineage>
        <taxon>Eukaryota</taxon>
        <taxon>Metazoa</taxon>
        <taxon>Chordata</taxon>
        <taxon>Craniata</taxon>
        <taxon>Vertebrata</taxon>
        <taxon>Euteleostomi</taxon>
        <taxon>Mammalia</taxon>
        <taxon>Eutheria</taxon>
        <taxon>Laurasiatheria</taxon>
        <taxon>Artiodactyla</taxon>
        <taxon>Ruminantia</taxon>
        <taxon>Pecora</taxon>
        <taxon>Bovidae</taxon>
        <taxon>Bovinae</taxon>
        <taxon>Bos</taxon>
    </lineage>
</organism>
<dbReference type="FunFam" id="1.20.120.350:FF:000015">
    <property type="entry name" value="Voltage-dependent N-type calcium channel subunit alpha"/>
    <property type="match status" value="1"/>
</dbReference>
<proteinExistence type="inferred from homology"/>
<feature type="transmembrane region" description="Helical" evidence="23">
    <location>
        <begin position="1180"/>
        <end position="1198"/>
    </location>
</feature>
<dbReference type="GeneTree" id="ENSGT00940000155275"/>
<dbReference type="FunFam" id="1.20.120.350:FF:000013">
    <property type="entry name" value="Voltage-dependent N-type calcium channel subunit alpha"/>
    <property type="match status" value="1"/>
</dbReference>
<dbReference type="GO" id="GO:0005509">
    <property type="term" value="F:calcium ion binding"/>
    <property type="evidence" value="ECO:0007669"/>
    <property type="project" value="InterPro"/>
</dbReference>
<evidence type="ECO:0000256" key="3">
    <source>
        <dbReference type="ARBA" id="ARBA00022448"/>
    </source>
</evidence>
<dbReference type="Gene3D" id="6.10.250.2180">
    <property type="match status" value="1"/>
</dbReference>
<feature type="compositionally biased region" description="Basic residues" evidence="22">
    <location>
        <begin position="2007"/>
        <end position="2019"/>
    </location>
</feature>
<feature type="domain" description="EF-hand" evidence="24">
    <location>
        <begin position="1681"/>
        <end position="1716"/>
    </location>
</feature>
<evidence type="ECO:0000256" key="9">
    <source>
        <dbReference type="ARBA" id="ARBA00022737"/>
    </source>
</evidence>
<evidence type="ECO:0000256" key="18">
    <source>
        <dbReference type="ARBA" id="ARBA00036634"/>
    </source>
</evidence>
<feature type="compositionally biased region" description="Basic residues" evidence="22">
    <location>
        <begin position="970"/>
        <end position="979"/>
    </location>
</feature>
<accession>A0A8B9YV05</accession>
<evidence type="ECO:0000313" key="26">
    <source>
        <dbReference type="Proteomes" id="UP000694520"/>
    </source>
</evidence>
<evidence type="ECO:0000256" key="16">
    <source>
        <dbReference type="ARBA" id="ARBA00023180"/>
    </source>
</evidence>
<feature type="transmembrane region" description="Helical" evidence="23">
    <location>
        <begin position="1544"/>
        <end position="1573"/>
    </location>
</feature>
<keyword evidence="8 20" id="KW-0479">Metal-binding</keyword>
<evidence type="ECO:0000256" key="15">
    <source>
        <dbReference type="ARBA" id="ARBA00023157"/>
    </source>
</evidence>
<dbReference type="PANTHER" id="PTHR45628">
    <property type="entry name" value="VOLTAGE-DEPENDENT CALCIUM CHANNEL TYPE A SUBUNIT ALPHA-1"/>
    <property type="match status" value="1"/>
</dbReference>
<feature type="binding site" evidence="20">
    <location>
        <position position="656"/>
    </location>
    <ligand>
        <name>Ca(2+)</name>
        <dbReference type="ChEBI" id="CHEBI:29108"/>
    </ligand>
</feature>
<evidence type="ECO:0000256" key="2">
    <source>
        <dbReference type="ARBA" id="ARBA00005685"/>
    </source>
</evidence>
<dbReference type="FunFam" id="1.10.238.10:FF:000063">
    <property type="entry name" value="Voltage-dependent N-type calcium channel subunit alpha"/>
    <property type="match status" value="1"/>
</dbReference>
<dbReference type="PANTHER" id="PTHR45628:SF6">
    <property type="entry name" value="VOLTAGE-DEPENDENT N-TYPE CALCIUM CHANNEL SUBUNIT ALPHA-1B"/>
    <property type="match status" value="1"/>
</dbReference>
<feature type="transmembrane region" description="Helical" evidence="23">
    <location>
        <begin position="96"/>
        <end position="116"/>
    </location>
</feature>
<gene>
    <name evidence="25" type="primary">CACNA1B</name>
</gene>
<dbReference type="Pfam" id="PF00520">
    <property type="entry name" value="Ion_trans"/>
    <property type="match status" value="4"/>
</dbReference>
<evidence type="ECO:0000256" key="6">
    <source>
        <dbReference type="ARBA" id="ARBA00022673"/>
    </source>
</evidence>
<feature type="compositionally biased region" description="Basic and acidic residues" evidence="22">
    <location>
        <begin position="869"/>
        <end position="901"/>
    </location>
</feature>
<feature type="transmembrane region" description="Helical" evidence="23">
    <location>
        <begin position="1353"/>
        <end position="1378"/>
    </location>
</feature>
<dbReference type="GO" id="GO:0005891">
    <property type="term" value="C:voltage-gated calcium channel complex"/>
    <property type="evidence" value="ECO:0007669"/>
    <property type="project" value="InterPro"/>
</dbReference>
<comment type="subcellular location">
    <subcellularLocation>
        <location evidence="1 21">Membrane</location>
        <topology evidence="1 21">Multi-pass membrane protein</topology>
    </subcellularLocation>
</comment>
<dbReference type="SUPFAM" id="SSF81324">
    <property type="entry name" value="Voltage-gated potassium channels"/>
    <property type="match status" value="4"/>
</dbReference>
<comment type="catalytic activity">
    <reaction evidence="18">
        <text>Ca(2+)(in) = Ca(2+)(out)</text>
        <dbReference type="Rhea" id="RHEA:29671"/>
        <dbReference type="ChEBI" id="CHEBI:29108"/>
    </reaction>
</comment>
<keyword evidence="17" id="KW-0407">Ion channel</keyword>
<feature type="compositionally biased region" description="Basic and acidic residues" evidence="22">
    <location>
        <begin position="2056"/>
        <end position="2072"/>
    </location>
</feature>
<evidence type="ECO:0000256" key="8">
    <source>
        <dbReference type="ARBA" id="ARBA00022723"/>
    </source>
</evidence>
<feature type="compositionally biased region" description="Polar residues" evidence="22">
    <location>
        <begin position="763"/>
        <end position="775"/>
    </location>
</feature>
<evidence type="ECO:0000259" key="24">
    <source>
        <dbReference type="PROSITE" id="PS50222"/>
    </source>
</evidence>
<evidence type="ECO:0000256" key="22">
    <source>
        <dbReference type="SAM" id="MobiDB-lite"/>
    </source>
</evidence>
<keyword evidence="16" id="KW-0325">Glycoprotein</keyword>
<feature type="compositionally biased region" description="Polar residues" evidence="22">
    <location>
        <begin position="2120"/>
        <end position="2136"/>
    </location>
</feature>
<dbReference type="InterPro" id="IPR031649">
    <property type="entry name" value="GPHH_dom"/>
</dbReference>
<feature type="compositionally biased region" description="Low complexity" evidence="22">
    <location>
        <begin position="2244"/>
        <end position="2260"/>
    </location>
</feature>
<feature type="transmembrane region" description="Helical" evidence="23">
    <location>
        <begin position="223"/>
        <end position="245"/>
    </location>
</feature>
<dbReference type="Gene3D" id="1.10.287.70">
    <property type="match status" value="4"/>
</dbReference>
<feature type="region of interest" description="Disordered" evidence="22">
    <location>
        <begin position="1938"/>
        <end position="1977"/>
    </location>
</feature>
<feature type="binding site" evidence="20">
    <location>
        <position position="1324"/>
    </location>
    <ligand>
        <name>Ca(2+)</name>
        <dbReference type="ChEBI" id="CHEBI:29108"/>
    </ligand>
</feature>
<feature type="transmembrane region" description="Helical" evidence="23">
    <location>
        <begin position="1642"/>
        <end position="1665"/>
    </location>
</feature>
<dbReference type="PRINTS" id="PR01631">
    <property type="entry name" value="NVDCCALPHA1"/>
</dbReference>
<evidence type="ECO:0000256" key="17">
    <source>
        <dbReference type="ARBA" id="ARBA00023303"/>
    </source>
</evidence>
<dbReference type="InterPro" id="IPR005821">
    <property type="entry name" value="Ion_trans_dom"/>
</dbReference>
<evidence type="ECO:0000256" key="11">
    <source>
        <dbReference type="ARBA" id="ARBA00022882"/>
    </source>
</evidence>
<reference evidence="25" key="2">
    <citation type="submission" date="2025-08" db="UniProtKB">
        <authorList>
            <consortium name="Ensembl"/>
        </authorList>
    </citation>
    <scope>IDENTIFICATION</scope>
</reference>
<dbReference type="FunFam" id="1.20.120.350:FF:000001">
    <property type="entry name" value="Voltage-dependent L-type calcium channel subunit alpha"/>
    <property type="match status" value="1"/>
</dbReference>
<sequence length="2297" mass="256372">MVRFGDELGGRYGGPGGGERARGGGAGVAGGPGPGGLQPGQRRVLYKQSIAQRARTMALYNPIPVKQNCFTVNRSLFVFSEDNVVRKYAKRITEWPYPYMILATIIANCIVLALEQHLPDGDKTPMSERLDDTEPYFIGIFCFEAGIKIIALGFVLHKGSYLRNGWNVMDFVVVLTGILATAGTDFDLRTLRAVRVLRPLKLVSGIPSLQVVLKSIMKAMVPLLQIGLLLFFAILMFAIIGLEFYMGKFHKACFPNSTDADPVGDFPCGREAPARLCEGDTECREYWAGPNFGITNFDNILFAILTVFQCITMEGWTDILYNTNDAAGNTWNWLYFLPLIIIGSFFMLNLVLGVLSGEFAKERERVENRRAFLKLRRQQQIERELNGYLEWIFKAEEVMLAEEDKNAEEKSPLDGRWLLPDPSAGGGGTKHEPPVPAGSPFARASLKSGKTESSSYFRRKEKMFRFFIRRLVKAQSFYWVVLCVVALNTLCVAMVHYQQPQRLTTALYFAEFVFLGLFLTEMSLKMYGLGPRSYFRSSFNCFDFGVIVGSIFEVVWAAIKPGTSFGISVLRALRLLRIFKVTKYWSSLRNLVVSLLNSMKSIISLLFLLFLFIVVFALLGMQLFGGQFNFQDETPTTNFDTFPAAILTVFQILTGEDWNAVMYHGIESQGGVSKGMFSSVYFIVLTLFGNYTLLNVFLAIAVDNLANAQELTKDEEEMEEAANQKLALQKAKEVAEVSPMSAANISIAQEVGQVGRSAGGSQGRSPHSRQQNSAKARSVWEQRASQLRLQNLRASCEALYSEMDPEERLRFATSRHLRPDMKTHLDRPLVVEPGRDGARGPAGGKARPEGGEAGEGADPPRRHHRHRDRDRDKAAAPAGEPDRADAPKAEGGEPGAREERARPRRSRSKEAAGPREEAAEREPRRHRAHRHAPEPSREGAPGSKGERRARHRGGSRAGPREAESGEEPSRRHRARHKAPPAHEEAEKEAEAEDRDKEPRNHQPSVVVGVGPVHALPSACLEEVEEQPEDADNQRNVTRTGGQPSDLSTAVRIPVTLTGPPGQTTVAPSGNVDLESQAEGKKEVEADDVMRRTFSRTQLRRFCHYIVTMRYFEMVILVVIALSSIALAAEDPVQTDSPRNNVLKYMDYIFTGVFTFEMVIKMIDLGLLLHPGAYFRDLWNILDFIVVSGALVAFAFSGSKGKDISTIKSLRVLRVLRPLKTIKRLPKLKAVFDCVVNSLKNVLNILIVYMLFMFIFAVIAVQLFKGKFFYCTDESKELERDCRGQYLDYEKEEVEAQPRQWKKYDFHYDNVLWALLTLFTVSTGEGWPMVLKHSVDATYEEQGPSPGFRMELSIFYVVYFVVFPFFFVNIFVALIIITFQEQGDKVMSECSLEKNERACIDFAISAKPLTRYMPQNKQSFQYKTWTFVVSPPFEYFIMAMIALNTVVLMMKFYDAPYEYELMLKCLNIVFTSMFSMECVLKVIAFGVLNYFRDAWNVFDFVTVLGSITDILVTEIANNFINLSFLRLFRAARLIKLLRQGYTIRILLWTFVQSFKALPYVCLLIAMLFFIYAIIGMQVFGNIALDDDTSINRHNNFRTFLQALMLLFRSATGEAWHEIMLSCLSSRACDELANATECGSDFAYFYFVSFIFLCSFLMLNLFVAVIMDNFEYLTRDSSILGPHHLDEFTRVWAEYDPAACGRISYNDMFEMLKHMSPPLGLGKKCPARVAYKRLVRMNMPISNDDMTVHFTSTLMALIRTALEIKLAPAGTKQHQCDAELRKEISSVWANLPQKTLDLLVPPHKPDEMTVGKVYAALMIFDFYKQNKTTRDQIHQAPGGLAQMGPVSLFHPLKATLEQTQPAVLRGARVFLRQKSSASLSNGGAVQTQEGGIKESVSWGTQRTQEVPCEVRTPLERGHSTEIPVQTGKPAVDVQMQSMVLRGPDGEPQPGLESQGRAASMPRLAAETQPPPDASPMKRSISTLAPQRPHVAHLCTAALDRAPASQAAPPHHHRCHRRRDRKQKSLEKGPGLSADTDGAPYSTAGPGPPPPPGDGAAGCRRERRQERGRSQERRQPSSSSSEKQRFYSCDRFGGREPPQPKPSLSSHPTSPTAGQEPGPPRQGSGSVNGSPLLSTSGASTPGRGGRRQLPQTPLTPRPSITYKTANSSPVHFAGAQTSLPAFSPGRLSRGLSEHNALLQRDPLSQPLAPSSRIGSDPYLGQRLDSEAAARTQLEDTLTFEEAVATNSGRSSRTSYVSSLTSQSHPLRRVPNGYHCTLGLSSGGGGRGRHSYHHPDQDHWC</sequence>
<feature type="region of interest" description="Disordered" evidence="22">
    <location>
        <begin position="1021"/>
        <end position="1049"/>
    </location>
</feature>
<dbReference type="GO" id="GO:0045202">
    <property type="term" value="C:synapse"/>
    <property type="evidence" value="ECO:0007669"/>
    <property type="project" value="GOC"/>
</dbReference>
<evidence type="ECO:0000256" key="19">
    <source>
        <dbReference type="ARBA" id="ARBA00049617"/>
    </source>
</evidence>
<feature type="transmembrane region" description="Helical" evidence="23">
    <location>
        <begin position="680"/>
        <end position="702"/>
    </location>
</feature>
<dbReference type="InterPro" id="IPR050599">
    <property type="entry name" value="VDCC_alpha-1_subunit"/>
</dbReference>
<evidence type="ECO:0000256" key="14">
    <source>
        <dbReference type="ARBA" id="ARBA00023136"/>
    </source>
</evidence>
<evidence type="ECO:0000256" key="7">
    <source>
        <dbReference type="ARBA" id="ARBA00022692"/>
    </source>
</evidence>
<evidence type="ECO:0000256" key="23">
    <source>
        <dbReference type="SAM" id="Phobius"/>
    </source>
</evidence>
<evidence type="ECO:0000256" key="12">
    <source>
        <dbReference type="ARBA" id="ARBA00022989"/>
    </source>
</evidence>
<dbReference type="Pfam" id="PF08763">
    <property type="entry name" value="Ca_chan_IQ"/>
    <property type="match status" value="1"/>
</dbReference>
<feature type="region of interest" description="Disordered" evidence="22">
    <location>
        <begin position="2238"/>
        <end position="2297"/>
    </location>
</feature>
<comment type="similarity">
    <text evidence="2">Belongs to the calcium channel alpha-1 subunit (TC 1.A.1.11) family. CACNA1B subfamily.</text>
</comment>
<dbReference type="GO" id="GO:0008331">
    <property type="term" value="F:high voltage-gated calcium channel activity"/>
    <property type="evidence" value="ECO:0007669"/>
    <property type="project" value="TreeGrafter"/>
</dbReference>
<dbReference type="FunFam" id="1.10.287.70:FF:000025">
    <property type="entry name" value="Voltage-dependent R-type calcium channel subunit alpha"/>
    <property type="match status" value="1"/>
</dbReference>
<keyword evidence="13" id="KW-0406">Ion transport</keyword>
<dbReference type="InterPro" id="IPR027359">
    <property type="entry name" value="Volt_channel_dom_sf"/>
</dbReference>
<dbReference type="InterPro" id="IPR002077">
    <property type="entry name" value="VDCCAlpha1"/>
</dbReference>
<feature type="compositionally biased region" description="Basic and acidic residues" evidence="22">
    <location>
        <begin position="817"/>
        <end position="838"/>
    </location>
</feature>
<evidence type="ECO:0000256" key="13">
    <source>
        <dbReference type="ARBA" id="ARBA00023065"/>
    </source>
</evidence>
<dbReference type="GO" id="GO:0098703">
    <property type="term" value="P:calcium ion import across plasma membrane"/>
    <property type="evidence" value="ECO:0007669"/>
    <property type="project" value="TreeGrafter"/>
</dbReference>
<evidence type="ECO:0000256" key="4">
    <source>
        <dbReference type="ARBA" id="ARBA00022553"/>
    </source>
</evidence>
<dbReference type="FunFam" id="1.20.120.350:FF:000011">
    <property type="entry name" value="Voltage-dependent N-type calcium channel subunit alpha"/>
    <property type="match status" value="1"/>
</dbReference>
<feature type="compositionally biased region" description="Polar residues" evidence="22">
    <location>
        <begin position="1033"/>
        <end position="1047"/>
    </location>
</feature>
<evidence type="ECO:0000256" key="1">
    <source>
        <dbReference type="ARBA" id="ARBA00004141"/>
    </source>
</evidence>
<feature type="transmembrane region" description="Helical" evidence="23">
    <location>
        <begin position="1101"/>
        <end position="1127"/>
    </location>
</feature>
<feature type="transmembrane region" description="Helical" evidence="23">
    <location>
        <begin position="1499"/>
        <end position="1523"/>
    </location>
</feature>
<keyword evidence="7 23" id="KW-0812">Transmembrane</keyword>
<comment type="function">
    <text evidence="19">Voltage-sensitive calcium channels (VSCC) mediate the entry of calcium ions into excitable cells and are also involved in a variety of calcium-dependent processes, including muscle contraction, hormone or neurotransmitter release, gene expression, cell motility, cell division and cell death. This alpha-1B subunit gives rise to N-type calcium currents. N-type calcium channels belong to the 'high-voltage activated' (HVA) group. They are involved in pain signaling. Calcium channels containing alpha-1B subunit may play a role in directed migration of immature neurons. Mediates Ca(2+) release probability at hippocampal neuronal soma and synaptic terminals.</text>
</comment>
<keyword evidence="3" id="KW-0813">Transport</keyword>
<evidence type="ECO:0000256" key="10">
    <source>
        <dbReference type="ARBA" id="ARBA00022837"/>
    </source>
</evidence>
<reference evidence="25" key="1">
    <citation type="submission" date="2019-05" db="EMBL/GenBank/DDBJ databases">
        <authorList>
            <person name="Zhang S."/>
            <person name="Liu J."/>
        </authorList>
    </citation>
    <scope>NUCLEOTIDE SEQUENCE [LARGE SCALE GENOMIC DNA]</scope>
</reference>
<feature type="compositionally biased region" description="Polar residues" evidence="22">
    <location>
        <begin position="2099"/>
        <end position="2110"/>
    </location>
</feature>
<feature type="transmembrane region" description="Helical" evidence="23">
    <location>
        <begin position="1464"/>
        <end position="1487"/>
    </location>
</feature>
<evidence type="ECO:0000256" key="20">
    <source>
        <dbReference type="PIRSR" id="PIRSR602077-1"/>
    </source>
</evidence>
<feature type="transmembrane region" description="Helical" evidence="23">
    <location>
        <begin position="1147"/>
        <end position="1168"/>
    </location>
</feature>
<dbReference type="PROSITE" id="PS50222">
    <property type="entry name" value="EF_HAND_2"/>
    <property type="match status" value="1"/>
</dbReference>
<keyword evidence="5 21" id="KW-0109">Calcium transport</keyword>
<feature type="transmembrane region" description="Helical" evidence="23">
    <location>
        <begin position="168"/>
        <end position="186"/>
    </location>
</feature>
<keyword evidence="15" id="KW-1015">Disulfide bond</keyword>
<dbReference type="InterPro" id="IPR005447">
    <property type="entry name" value="VDCC_N_a1su"/>
</dbReference>
<dbReference type="InterPro" id="IPR014873">
    <property type="entry name" value="VDCC_a1su_IQ"/>
</dbReference>
<dbReference type="InterPro" id="IPR002048">
    <property type="entry name" value="EF_hand_dom"/>
</dbReference>
<feature type="compositionally biased region" description="Basic and acidic residues" evidence="22">
    <location>
        <begin position="958"/>
        <end position="969"/>
    </location>
</feature>
<dbReference type="Proteomes" id="UP000694520">
    <property type="component" value="Chromosome 9"/>
</dbReference>
<feature type="compositionally biased region" description="Basic and acidic residues" evidence="22">
    <location>
        <begin position="908"/>
        <end position="923"/>
    </location>
</feature>
<evidence type="ECO:0000313" key="25">
    <source>
        <dbReference type="Ensembl" id="ENSBGRP00000042731.1"/>
    </source>
</evidence>